<evidence type="ECO:0000259" key="4">
    <source>
        <dbReference type="PROSITE" id="PS50014"/>
    </source>
</evidence>
<dbReference type="PRINTS" id="PR00503">
    <property type="entry name" value="BROMODOMAIN"/>
</dbReference>
<feature type="compositionally biased region" description="Basic and acidic residues" evidence="3">
    <location>
        <begin position="464"/>
        <end position="475"/>
    </location>
</feature>
<dbReference type="InterPro" id="IPR051831">
    <property type="entry name" value="Bromodomain_contain_prot"/>
</dbReference>
<evidence type="ECO:0000256" key="3">
    <source>
        <dbReference type="SAM" id="MobiDB-lite"/>
    </source>
</evidence>
<keyword evidence="6" id="KW-1185">Reference proteome</keyword>
<dbReference type="Gene3D" id="1.20.920.10">
    <property type="entry name" value="Bromodomain-like"/>
    <property type="match status" value="1"/>
</dbReference>
<evidence type="ECO:0000313" key="6">
    <source>
        <dbReference type="Proteomes" id="UP000324585"/>
    </source>
</evidence>
<feature type="compositionally biased region" description="Basic and acidic residues" evidence="3">
    <location>
        <begin position="439"/>
        <end position="449"/>
    </location>
</feature>
<dbReference type="EMBL" id="VRMN01000017">
    <property type="protein sequence ID" value="KAA8490981.1"/>
    <property type="molecule type" value="Genomic_DNA"/>
</dbReference>
<dbReference type="SUPFAM" id="SSF47370">
    <property type="entry name" value="Bromodomain"/>
    <property type="match status" value="1"/>
</dbReference>
<feature type="compositionally biased region" description="Polar residues" evidence="3">
    <location>
        <begin position="451"/>
        <end position="463"/>
    </location>
</feature>
<dbReference type="PANTHER" id="PTHR22881:SF27">
    <property type="entry name" value="BROMODOMAIN CONTAINING 7_9"/>
    <property type="match status" value="1"/>
</dbReference>
<dbReference type="AlphaFoldDB" id="A0A5J4YHT9"/>
<dbReference type="PANTHER" id="PTHR22881">
    <property type="entry name" value="BROMODOMAIN CONTAINING PROTEIN"/>
    <property type="match status" value="1"/>
</dbReference>
<dbReference type="CDD" id="cd04369">
    <property type="entry name" value="Bromodomain"/>
    <property type="match status" value="1"/>
</dbReference>
<name>A0A5J4YHT9_PORPP</name>
<dbReference type="Pfam" id="PF00439">
    <property type="entry name" value="Bromodomain"/>
    <property type="match status" value="1"/>
</dbReference>
<evidence type="ECO:0000256" key="2">
    <source>
        <dbReference type="PROSITE-ProRule" id="PRU00035"/>
    </source>
</evidence>
<feature type="compositionally biased region" description="Low complexity" evidence="3">
    <location>
        <begin position="19"/>
        <end position="28"/>
    </location>
</feature>
<proteinExistence type="predicted"/>
<evidence type="ECO:0000313" key="5">
    <source>
        <dbReference type="EMBL" id="KAA8490981.1"/>
    </source>
</evidence>
<protein>
    <submittedName>
        <fullName evidence="5">Bromodomain-containing protein 1</fullName>
    </submittedName>
</protein>
<comment type="caution">
    <text evidence="5">The sequence shown here is derived from an EMBL/GenBank/DDBJ whole genome shotgun (WGS) entry which is preliminary data.</text>
</comment>
<feature type="region of interest" description="Disordered" evidence="3">
    <location>
        <begin position="1"/>
        <end position="75"/>
    </location>
</feature>
<gene>
    <name evidence="5" type="ORF">FVE85_9873</name>
</gene>
<feature type="region of interest" description="Disordered" evidence="3">
    <location>
        <begin position="436"/>
        <end position="475"/>
    </location>
</feature>
<organism evidence="5 6">
    <name type="scientific">Porphyridium purpureum</name>
    <name type="common">Red alga</name>
    <name type="synonym">Porphyridium cruentum</name>
    <dbReference type="NCBI Taxonomy" id="35688"/>
    <lineage>
        <taxon>Eukaryota</taxon>
        <taxon>Rhodophyta</taxon>
        <taxon>Bangiophyceae</taxon>
        <taxon>Porphyridiales</taxon>
        <taxon>Porphyridiaceae</taxon>
        <taxon>Porphyridium</taxon>
    </lineage>
</organism>
<dbReference type="InterPro" id="IPR001487">
    <property type="entry name" value="Bromodomain"/>
</dbReference>
<sequence length="475" mass="50596">MPTSQTSRGKSRGKPPNRGSSSALAGGSSSQGGGTPLYPQSPASFHGSVFTDNETAGAGPESSPAAPGAALDADAGTPDVAVDPYAHFDPLRKYGLAWVDRMIRRDKSSYFTQPVPLDLVPDYLSIVETPMDLGTLRERLASGTYYTDAAKLRDDMELIWNNCCKYNASSSDYYKKAQRLKALMKQSFPQLVAKLQATGVSTSGGGASGLANASPAGVQASGAQQLGFFGARKRRAVEGSLSLSSAEVTAEFDELRSAQQKIRQAVARPQAAHPSMSVLLDMAKMNAAHAGTTEAGTASILRLREGFTHSFSPAAAQLCRDLLQGRGFASADTQCKAQQPSVLENVSTNNAAETNLVHRVLDENHRDMVKIIQLRAIRASSASDSRNEFSQVLPSRPSSTERYLEDQIQQRLFILCSAAPPGSLVVPLSGSQIRAATASHHDATERRDAASVNTSEPLLNDNQAPDRHTSEGFAK</sequence>
<dbReference type="SMART" id="SM00297">
    <property type="entry name" value="BROMO"/>
    <property type="match status" value="1"/>
</dbReference>
<keyword evidence="1 2" id="KW-0103">Bromodomain</keyword>
<dbReference type="InterPro" id="IPR036427">
    <property type="entry name" value="Bromodomain-like_sf"/>
</dbReference>
<feature type="compositionally biased region" description="Low complexity" evidence="3">
    <location>
        <begin position="56"/>
        <end position="75"/>
    </location>
</feature>
<evidence type="ECO:0000256" key="1">
    <source>
        <dbReference type="ARBA" id="ARBA00023117"/>
    </source>
</evidence>
<dbReference type="Proteomes" id="UP000324585">
    <property type="component" value="Unassembled WGS sequence"/>
</dbReference>
<dbReference type="OrthoDB" id="21449at2759"/>
<feature type="domain" description="Bromo" evidence="4">
    <location>
        <begin position="103"/>
        <end position="174"/>
    </location>
</feature>
<reference evidence="6" key="1">
    <citation type="journal article" date="2019" name="Nat. Commun.">
        <title>Expansion of phycobilisome linker gene families in mesophilic red algae.</title>
        <authorList>
            <person name="Lee J."/>
            <person name="Kim D."/>
            <person name="Bhattacharya D."/>
            <person name="Yoon H.S."/>
        </authorList>
    </citation>
    <scope>NUCLEOTIDE SEQUENCE [LARGE SCALE GENOMIC DNA]</scope>
    <source>
        <strain evidence="6">CCMP 1328</strain>
    </source>
</reference>
<accession>A0A5J4YHT9</accession>
<dbReference type="PROSITE" id="PS50014">
    <property type="entry name" value="BROMODOMAIN_2"/>
    <property type="match status" value="1"/>
</dbReference>